<dbReference type="RefSeq" id="WP_117624381.1">
    <property type="nucleotide sequence ID" value="NZ_QSON01000019.1"/>
</dbReference>
<evidence type="ECO:0000313" key="5">
    <source>
        <dbReference type="Proteomes" id="UP000263014"/>
    </source>
</evidence>
<keyword evidence="1" id="KW-0677">Repeat</keyword>
<keyword evidence="3" id="KW-0732">Signal</keyword>
<dbReference type="SUPFAM" id="SSF69360">
    <property type="entry name" value="Cell wall binding repeat"/>
    <property type="match status" value="1"/>
</dbReference>
<evidence type="ECO:0000256" key="3">
    <source>
        <dbReference type="SAM" id="SignalP"/>
    </source>
</evidence>
<feature type="repeat" description="Cell wall-binding" evidence="2">
    <location>
        <begin position="49"/>
        <end position="68"/>
    </location>
</feature>
<protein>
    <recommendedName>
        <fullName evidence="6">Cell wall-binding protein</fullName>
    </recommendedName>
</protein>
<dbReference type="InterPro" id="IPR018337">
    <property type="entry name" value="Cell_wall/Cho-bd_repeat"/>
</dbReference>
<evidence type="ECO:0008006" key="6">
    <source>
        <dbReference type="Google" id="ProtNLM"/>
    </source>
</evidence>
<proteinExistence type="predicted"/>
<dbReference type="Gene3D" id="2.10.270.20">
    <property type="match status" value="1"/>
</dbReference>
<reference evidence="4 5" key="1">
    <citation type="submission" date="2018-08" db="EMBL/GenBank/DDBJ databases">
        <title>A genome reference for cultivated species of the human gut microbiota.</title>
        <authorList>
            <person name="Zou Y."/>
            <person name="Xue W."/>
            <person name="Luo G."/>
        </authorList>
    </citation>
    <scope>NUCLEOTIDE SEQUENCE [LARGE SCALE GENOMIC DNA]</scope>
    <source>
        <strain evidence="4 5">TM09-12</strain>
    </source>
</reference>
<accession>A0A374NZ87</accession>
<gene>
    <name evidence="4" type="ORF">DXD79_27295</name>
</gene>
<sequence length="501" mass="55734">MRKQTKLVAVLSAAALLAIGASMTSFAATGWQEENGAWVYYDRNGDQVTDQWAKSGNNWFYLNSDGEMATDELIDDGTNYYYVDSNGAMVANQWVAVANENAGEEDEPESYWYYFQNSGKAYKAGSSGATSFKTINGKKYAFQDDAKMLYGWINDSASRETGDTAWQNGTYFCGDENDGAQGTGWAKISVVDTENEDSEDQDYWFYFNPSNGKKTTDNASKSINGKKYAFNDYGVMQSEWYWYDASASDATSSIAGYHYYNEPDQGWRLQKGWTKVVPQEDVNNTAYNDESTKWFYAENNGDLVANKLKTINGKKYAFNAKGEMLSGLWLVKAKSSGEFVNAPVEVENADVIDKIKENTYPAGDGWDVYYFGSGDDGAAKTGNQTIDVDGDTYSYTFGTTGSSKFKGLDGVNKNTTLYVQGLKIKAETDYRYQAFTPMGVATVPTVAPDKNTQSEQNLYLINASGSLMKNKTNIKDSDDNYYCTNAAGKVTYYSQDKYEKK</sequence>
<name>A0A374NZ87_9FIRM</name>
<feature type="repeat" description="Cell wall-binding" evidence="2">
    <location>
        <begin position="28"/>
        <end position="47"/>
    </location>
</feature>
<dbReference type="PROSITE" id="PS51170">
    <property type="entry name" value="CW"/>
    <property type="match status" value="2"/>
</dbReference>
<dbReference type="Proteomes" id="UP000263014">
    <property type="component" value="Unassembled WGS sequence"/>
</dbReference>
<evidence type="ECO:0000256" key="1">
    <source>
        <dbReference type="ARBA" id="ARBA00022737"/>
    </source>
</evidence>
<dbReference type="Pfam" id="PF19127">
    <property type="entry name" value="Choline_bind_3"/>
    <property type="match status" value="1"/>
</dbReference>
<comment type="caution">
    <text evidence="4">The sequence shown here is derived from an EMBL/GenBank/DDBJ whole genome shotgun (WGS) entry which is preliminary data.</text>
</comment>
<feature type="signal peptide" evidence="3">
    <location>
        <begin position="1"/>
        <end position="27"/>
    </location>
</feature>
<feature type="chain" id="PRO_5016812825" description="Cell wall-binding protein" evidence="3">
    <location>
        <begin position="28"/>
        <end position="501"/>
    </location>
</feature>
<dbReference type="AlphaFoldDB" id="A0A374NZ87"/>
<evidence type="ECO:0000313" key="4">
    <source>
        <dbReference type="EMBL" id="RGI97517.1"/>
    </source>
</evidence>
<organism evidence="4 5">
    <name type="scientific">Hungatella hathewayi</name>
    <dbReference type="NCBI Taxonomy" id="154046"/>
    <lineage>
        <taxon>Bacteria</taxon>
        <taxon>Bacillati</taxon>
        <taxon>Bacillota</taxon>
        <taxon>Clostridia</taxon>
        <taxon>Lachnospirales</taxon>
        <taxon>Lachnospiraceae</taxon>
        <taxon>Hungatella</taxon>
    </lineage>
</organism>
<evidence type="ECO:0000256" key="2">
    <source>
        <dbReference type="PROSITE-ProRule" id="PRU00591"/>
    </source>
</evidence>
<dbReference type="Gene3D" id="2.10.270.10">
    <property type="entry name" value="Cholin Binding"/>
    <property type="match status" value="3"/>
</dbReference>
<dbReference type="EMBL" id="QSON01000019">
    <property type="protein sequence ID" value="RGI97517.1"/>
    <property type="molecule type" value="Genomic_DNA"/>
</dbReference>